<dbReference type="InterPro" id="IPR009003">
    <property type="entry name" value="Peptidase_S1_PA"/>
</dbReference>
<evidence type="ECO:0000259" key="9">
    <source>
        <dbReference type="PROSITE" id="PS50240"/>
    </source>
</evidence>
<dbReference type="RefSeq" id="XP_033165400.1">
    <property type="nucleotide sequence ID" value="XM_033309509.1"/>
</dbReference>
<dbReference type="PROSITE" id="PS50240">
    <property type="entry name" value="TRYPSIN_DOM"/>
    <property type="match status" value="1"/>
</dbReference>
<evidence type="ECO:0000256" key="1">
    <source>
        <dbReference type="ARBA" id="ARBA00022723"/>
    </source>
</evidence>
<dbReference type="Gene3D" id="2.40.10.10">
    <property type="entry name" value="Trypsin-like serine proteases"/>
    <property type="match status" value="2"/>
</dbReference>
<dbReference type="AlphaFoldDB" id="A0A6P8K8V1"/>
<proteinExistence type="inferred from homology"/>
<dbReference type="InterPro" id="IPR018114">
    <property type="entry name" value="TRYPSIN_HIS"/>
</dbReference>
<keyword evidence="3" id="KW-0106">Calcium</keyword>
<gene>
    <name evidence="11" type="primary">LOC117144379</name>
</gene>
<keyword evidence="11" id="KW-0645">Protease</keyword>
<dbReference type="InterPro" id="IPR001314">
    <property type="entry name" value="Peptidase_S1A"/>
</dbReference>
<feature type="domain" description="Peptidase S1" evidence="9">
    <location>
        <begin position="71"/>
        <end position="256"/>
    </location>
</feature>
<reference evidence="11" key="1">
    <citation type="submission" date="2025-08" db="UniProtKB">
        <authorList>
            <consortium name="RefSeq"/>
        </authorList>
    </citation>
    <scope>IDENTIFICATION</scope>
    <source>
        <strain evidence="11">Mau12</strain>
        <tissue evidence="11">Whole Body</tissue>
    </source>
</reference>
<name>A0A6P8K8V1_DROMA</name>
<keyword evidence="2 8" id="KW-0732">Signal</keyword>
<dbReference type="Proteomes" id="UP000515162">
    <property type="component" value="Chromosome 3R"/>
</dbReference>
<evidence type="ECO:0000256" key="2">
    <source>
        <dbReference type="ARBA" id="ARBA00022729"/>
    </source>
</evidence>
<evidence type="ECO:0000256" key="7">
    <source>
        <dbReference type="ARBA" id="ARBA00024195"/>
    </source>
</evidence>
<comment type="similarity">
    <text evidence="7">Belongs to the peptidase S1 family. CLIP subfamily.</text>
</comment>
<keyword evidence="1" id="KW-0479">Metal-binding</keyword>
<keyword evidence="10" id="KW-1185">Reference proteome</keyword>
<evidence type="ECO:0000256" key="4">
    <source>
        <dbReference type="ARBA" id="ARBA00023145"/>
    </source>
</evidence>
<evidence type="ECO:0000256" key="6">
    <source>
        <dbReference type="ARBA" id="ARBA00023180"/>
    </source>
</evidence>
<evidence type="ECO:0000313" key="11">
    <source>
        <dbReference type="RefSeq" id="XP_033165400.1"/>
    </source>
</evidence>
<dbReference type="SMART" id="SM00020">
    <property type="entry name" value="Tryp_SPc"/>
    <property type="match status" value="1"/>
</dbReference>
<dbReference type="GO" id="GO:0004252">
    <property type="term" value="F:serine-type endopeptidase activity"/>
    <property type="evidence" value="ECO:0007669"/>
    <property type="project" value="InterPro"/>
</dbReference>
<keyword evidence="11" id="KW-0378">Hydrolase</keyword>
<keyword evidence="4" id="KW-0865">Zymogen</keyword>
<dbReference type="PRINTS" id="PR00722">
    <property type="entry name" value="CHYMOTRYPSIN"/>
</dbReference>
<dbReference type="PANTHER" id="PTHR24256">
    <property type="entry name" value="TRYPTASE-RELATED"/>
    <property type="match status" value="1"/>
</dbReference>
<evidence type="ECO:0000256" key="3">
    <source>
        <dbReference type="ARBA" id="ARBA00022837"/>
    </source>
</evidence>
<evidence type="ECO:0000256" key="8">
    <source>
        <dbReference type="SAM" id="SignalP"/>
    </source>
</evidence>
<dbReference type="InterPro" id="IPR051487">
    <property type="entry name" value="Ser/Thr_Proteases_Immune/Dev"/>
</dbReference>
<dbReference type="GeneID" id="117144379"/>
<dbReference type="PROSITE" id="PS00134">
    <property type="entry name" value="TRYPSIN_HIS"/>
    <property type="match status" value="1"/>
</dbReference>
<evidence type="ECO:0000256" key="5">
    <source>
        <dbReference type="ARBA" id="ARBA00023157"/>
    </source>
</evidence>
<accession>A0A6P8K8V1</accession>
<dbReference type="FunFam" id="2.40.10.10:FF:000028">
    <property type="entry name" value="Serine protease easter"/>
    <property type="match status" value="1"/>
</dbReference>
<feature type="chain" id="PRO_5027909766" evidence="8">
    <location>
        <begin position="24"/>
        <end position="264"/>
    </location>
</feature>
<sequence length="264" mass="29247">MFFGLIGYFLLMLQIILVPYSNGAGNTQISVTGSEKNNMVGLGRCGINKVCCPKGETYLPQDTCGQSRIKPTMGKIPALNEFPWMAMLLYGNKNNLSEKLVPKCGGSLINNWYVLTAAHCVDSPFMENEFVLKNVRLGEHNTSTNPDRTIVNGISQYAPDYMEIEVDQILSHEKFNVGWRMINDISLVRLKLCAGGLDGNRTSPGDSGGPLMETVISGNVAITYAAGIISYEQTTYTPEFHTNTLYFWEWINSKMLSAFIDSDP</sequence>
<evidence type="ECO:0000313" key="10">
    <source>
        <dbReference type="Proteomes" id="UP000515162"/>
    </source>
</evidence>
<dbReference type="GO" id="GO:0006508">
    <property type="term" value="P:proteolysis"/>
    <property type="evidence" value="ECO:0007669"/>
    <property type="project" value="UniProtKB-KW"/>
</dbReference>
<protein>
    <submittedName>
        <fullName evidence="11">LOW QUALITY PROTEIN: CLIP domain-containing serine protease 14D</fullName>
    </submittedName>
</protein>
<organism evidence="10 11">
    <name type="scientific">Drosophila mauritiana</name>
    <name type="common">Fruit fly</name>
    <dbReference type="NCBI Taxonomy" id="7226"/>
    <lineage>
        <taxon>Eukaryota</taxon>
        <taxon>Metazoa</taxon>
        <taxon>Ecdysozoa</taxon>
        <taxon>Arthropoda</taxon>
        <taxon>Hexapoda</taxon>
        <taxon>Insecta</taxon>
        <taxon>Pterygota</taxon>
        <taxon>Neoptera</taxon>
        <taxon>Endopterygota</taxon>
        <taxon>Diptera</taxon>
        <taxon>Brachycera</taxon>
        <taxon>Muscomorpha</taxon>
        <taxon>Ephydroidea</taxon>
        <taxon>Drosophilidae</taxon>
        <taxon>Drosophila</taxon>
        <taxon>Sophophora</taxon>
    </lineage>
</organism>
<dbReference type="Pfam" id="PF00089">
    <property type="entry name" value="Trypsin"/>
    <property type="match status" value="2"/>
</dbReference>
<dbReference type="SUPFAM" id="SSF50494">
    <property type="entry name" value="Trypsin-like serine proteases"/>
    <property type="match status" value="1"/>
</dbReference>
<dbReference type="GO" id="GO:0046872">
    <property type="term" value="F:metal ion binding"/>
    <property type="evidence" value="ECO:0007669"/>
    <property type="project" value="UniProtKB-KW"/>
</dbReference>
<keyword evidence="5" id="KW-1015">Disulfide bond</keyword>
<feature type="signal peptide" evidence="8">
    <location>
        <begin position="1"/>
        <end position="23"/>
    </location>
</feature>
<dbReference type="InterPro" id="IPR043504">
    <property type="entry name" value="Peptidase_S1_PA_chymotrypsin"/>
</dbReference>
<keyword evidence="6" id="KW-0325">Glycoprotein</keyword>
<dbReference type="InterPro" id="IPR001254">
    <property type="entry name" value="Trypsin_dom"/>
</dbReference>